<comment type="caution">
    <text evidence="2">The sequence shown here is derived from an EMBL/GenBank/DDBJ whole genome shotgun (WGS) entry which is preliminary data.</text>
</comment>
<accession>A0ABU9E3S2</accession>
<feature type="region of interest" description="Disordered" evidence="1">
    <location>
        <begin position="337"/>
        <end position="404"/>
    </location>
</feature>
<keyword evidence="3" id="KW-1185">Reference proteome</keyword>
<evidence type="ECO:0000313" key="2">
    <source>
        <dbReference type="EMBL" id="MEK9499376.1"/>
    </source>
</evidence>
<proteinExistence type="predicted"/>
<name>A0ABU9E3S2_9BACT</name>
<reference evidence="2 3" key="1">
    <citation type="submission" date="2024-02" db="EMBL/GenBank/DDBJ databases">
        <title>A novel Gemmatimonadota bacterium.</title>
        <authorList>
            <person name="Du Z.-J."/>
            <person name="Ye Y.-Q."/>
        </authorList>
    </citation>
    <scope>NUCLEOTIDE SEQUENCE [LARGE SCALE GENOMIC DNA]</scope>
    <source>
        <strain evidence="2 3">DH-20</strain>
    </source>
</reference>
<evidence type="ECO:0000256" key="1">
    <source>
        <dbReference type="SAM" id="MobiDB-lite"/>
    </source>
</evidence>
<dbReference type="RefSeq" id="WP_405276019.1">
    <property type="nucleotide sequence ID" value="NZ_JBBHLI010000001.1"/>
</dbReference>
<dbReference type="Proteomes" id="UP001484239">
    <property type="component" value="Unassembled WGS sequence"/>
</dbReference>
<organism evidence="2 3">
    <name type="scientific">Gaopeijia maritima</name>
    <dbReference type="NCBI Taxonomy" id="3119007"/>
    <lineage>
        <taxon>Bacteria</taxon>
        <taxon>Pseudomonadati</taxon>
        <taxon>Gemmatimonadota</taxon>
        <taxon>Longimicrobiia</taxon>
        <taxon>Gaopeijiales</taxon>
        <taxon>Gaopeijiaceae</taxon>
        <taxon>Gaopeijia</taxon>
    </lineage>
</organism>
<gene>
    <name evidence="2" type="ORF">WI372_00100</name>
</gene>
<feature type="compositionally biased region" description="Low complexity" evidence="1">
    <location>
        <begin position="356"/>
        <end position="382"/>
    </location>
</feature>
<evidence type="ECO:0000313" key="3">
    <source>
        <dbReference type="Proteomes" id="UP001484239"/>
    </source>
</evidence>
<dbReference type="EMBL" id="JBBHLI010000001">
    <property type="protein sequence ID" value="MEK9499376.1"/>
    <property type="molecule type" value="Genomic_DNA"/>
</dbReference>
<sequence>MKRTNGLFGAGLGLAATLLFAGGLQGQSDREGWYAFLGCWAPDSGMGPTMCVRPTTDGVEIARVAEGRVVSRDAWSTRPEGVRSDQEGCEGVHHATFSEDRKRVFLSSSYTCEGGNERHETGVLTLPRADELLDVRSVDVEVDEPVAWVQRYVATDPAVGQQAGVADLPAEGMALETARRTASTRLDVADVVEAVDHLGPGALEAWVAETGDGFDVDADLLVELADNGVPPAVLDLMIAVSYPGRFALAVDDRGVSAEHIAAAASGRTRGVYGGVARCSGYGYGYGYGFGSPLFYDRYDPACGYGYRYSRYSYGPYGYGGGWYGYYNPRVIVVPGDSGGGSNGNARAVRGRGYTRGASDGPATGSASSGGTPSSSGGAATSGGDRRGSSPPVRRAKPRGGGGGL</sequence>
<protein>
    <submittedName>
        <fullName evidence="2">Uncharacterized protein</fullName>
    </submittedName>
</protein>